<dbReference type="EMBL" id="ABXY01000029">
    <property type="protein sequence ID" value="EEB20652.1"/>
    <property type="molecule type" value="Genomic_DNA"/>
</dbReference>
<keyword evidence="1" id="KW-0732">Signal</keyword>
<feature type="chain" id="PRO_5002849891" evidence="1">
    <location>
        <begin position="33"/>
        <end position="591"/>
    </location>
</feature>
<protein>
    <submittedName>
        <fullName evidence="2">Cell wall-binding repeat protein</fullName>
    </submittedName>
</protein>
<gene>
    <name evidence="2" type="ORF">BIFCAT_01964</name>
</gene>
<evidence type="ECO:0000313" key="2">
    <source>
        <dbReference type="EMBL" id="EEB20652.1"/>
    </source>
</evidence>
<evidence type="ECO:0000256" key="1">
    <source>
        <dbReference type="SAM" id="SignalP"/>
    </source>
</evidence>
<name>B6XXK4_9BIFI</name>
<reference evidence="2 3" key="2">
    <citation type="submission" date="2008-10" db="EMBL/GenBank/DDBJ databases">
        <authorList>
            <person name="Fulton L."/>
            <person name="Clifton S."/>
            <person name="Fulton B."/>
            <person name="Xu J."/>
            <person name="Minx P."/>
            <person name="Pepin K.H."/>
            <person name="Johnson M."/>
            <person name="Bhonagiri V."/>
            <person name="Nash W.E."/>
            <person name="Mardis E.R."/>
            <person name="Wilson R.K."/>
        </authorList>
    </citation>
    <scope>NUCLEOTIDE SEQUENCE [LARGE SCALE GENOMIC DNA]</scope>
    <source>
        <strain evidence="2 3">DSM 16992</strain>
    </source>
</reference>
<comment type="caution">
    <text evidence="2">The sequence shown here is derived from an EMBL/GenBank/DDBJ whole genome shotgun (WGS) entry which is preliminary data.</text>
</comment>
<organism evidence="2 3">
    <name type="scientific">Bifidobacterium catenulatum DSM 16992 = JCM 1194 = LMG 11043</name>
    <dbReference type="NCBI Taxonomy" id="566552"/>
    <lineage>
        <taxon>Bacteria</taxon>
        <taxon>Bacillati</taxon>
        <taxon>Actinomycetota</taxon>
        <taxon>Actinomycetes</taxon>
        <taxon>Bifidobacteriales</taxon>
        <taxon>Bifidobacteriaceae</taxon>
        <taxon>Bifidobacterium</taxon>
    </lineage>
</organism>
<sequence>MDKQMRRKIQSCIALLGALSMAASFGVQVASAAETDYPDMEVGVFWNSDSDRSDTVYMSYNGADFQQISTAYKADGNGSAHVSGKPNYVNAIHDPSITYKDGTFWILGGYVQKQQNLGWRFTPMMGYSKDLVNWSYPNSGSPTNLAPSVMPYTNGLKDGQYDSAGTDGFVDSHGDMWIVTTLGYYGDFHGNAQKDYMYPYIVKVSGLQPGADPAVDPGAQPRLSYGSLNPIKLPDTKTSNWLDPSLFEKDGVYYLSIKKNGVTNQIYSIGDLSQAGNPKAWRLVNDNVVTGYEGPSLTYYNGQYFFYTDKLKDYPYGKADGTAGTFVTQSSSLASGWHSTRRITTTNVDGRSIPNRHGTVVTVTDPVAKRIVWNARIHAGYGEYKPGANGWVTESGKHYWYDNGVKAVSKEVYDPASDAWYWFDKDGSLAVNKDVYIPAGSKWVRYDKNGHMIKGEDYRYGAWYYFDQTTGAMTKGMKHVSSNGGKWVYYDWTTGKMAHGEQYVNYDAQHTGWYLFDQHTGAMFHGDTYVRSNGGKWVRYDFSTGKMVKGLDRHDNSWYYFDKTTGAMQKGRVWVPEWNDWHWFDSTTGRG</sequence>
<proteinExistence type="predicted"/>
<reference evidence="2 3" key="1">
    <citation type="submission" date="2008-10" db="EMBL/GenBank/DDBJ databases">
        <title>Draft genome sequence of Bifidobacterium catenulatum (DSM 16992).</title>
        <authorList>
            <person name="Sudarsanam P."/>
            <person name="Ley R."/>
            <person name="Guruge J."/>
            <person name="Turnbaugh P.J."/>
            <person name="Mahowald M."/>
            <person name="Liep D."/>
            <person name="Gordon J."/>
        </authorList>
    </citation>
    <scope>NUCLEOTIDE SEQUENCE [LARGE SCALE GENOMIC DNA]</scope>
    <source>
        <strain evidence="2 3">DSM 16992</strain>
    </source>
</reference>
<accession>B6XXK4</accession>
<dbReference type="InterPro" id="IPR023296">
    <property type="entry name" value="Glyco_hydro_beta-prop_sf"/>
</dbReference>
<evidence type="ECO:0000313" key="3">
    <source>
        <dbReference type="Proteomes" id="UP000003882"/>
    </source>
</evidence>
<feature type="signal peptide" evidence="1">
    <location>
        <begin position="1"/>
        <end position="32"/>
    </location>
</feature>
<dbReference type="Gene3D" id="2.30.30.20">
    <property type="entry name" value="Aspartate carbamoyltransferase regulatory subunit, C-terminal domain"/>
    <property type="match status" value="1"/>
</dbReference>
<dbReference type="eggNOG" id="COG5263">
    <property type="taxonomic scope" value="Bacteria"/>
</dbReference>
<dbReference type="Gene3D" id="2.10.270.10">
    <property type="entry name" value="Cholin Binding"/>
    <property type="match status" value="2"/>
</dbReference>
<dbReference type="AlphaFoldDB" id="B6XXK4"/>
<dbReference type="SUPFAM" id="SSF69360">
    <property type="entry name" value="Cell wall binding repeat"/>
    <property type="match status" value="1"/>
</dbReference>
<dbReference type="SUPFAM" id="SSF75005">
    <property type="entry name" value="Arabinanase/levansucrase/invertase"/>
    <property type="match status" value="1"/>
</dbReference>
<dbReference type="Proteomes" id="UP000003882">
    <property type="component" value="Unassembled WGS sequence"/>
</dbReference>